<feature type="region of interest" description="Disordered" evidence="1">
    <location>
        <begin position="321"/>
        <end position="352"/>
    </location>
</feature>
<dbReference type="AlphaFoldDB" id="A0AAN8QKY1"/>
<protein>
    <submittedName>
        <fullName evidence="2">Uncharacterized protein</fullName>
    </submittedName>
</protein>
<dbReference type="EMBL" id="JAGTTL010000036">
    <property type="protein sequence ID" value="KAK6293362.1"/>
    <property type="molecule type" value="Genomic_DNA"/>
</dbReference>
<evidence type="ECO:0000313" key="3">
    <source>
        <dbReference type="Proteomes" id="UP001356427"/>
    </source>
</evidence>
<sequence>MVTESGVTLDFRLDENLFNIRRLQAATKLKSECVLEFQYADDCALVAHTPEALHATLTAADKCVCVTKTIISAEKHTGRTLHRDIMFRISALICISLLVYGNSAKPYKSWGKVAESAVQETLMSEEEKGMFDLGLKQVEAPENMDITDNDINPVMPIWKNMRGDRGGGKRQKVEKEVEIEVVKGRYSTTEEDMDHLYHPSMEQPQEADLARARPQTEDTFVGVAIQTEPIEEDNTKYYQEAGIDLDNISHLFSGLVDPRHPEQDWDELYHPEMKGGDGPQVDVPHQGELSAVGAEVRGHSKPEEDRDDLYHGDLPVPVQVIGRGQDMQQSADWPSQRMYSQPEEDLDDLYHH</sequence>
<name>A0AAN8QKY1_9TELE</name>
<feature type="compositionally biased region" description="Basic and acidic residues" evidence="1">
    <location>
        <begin position="296"/>
        <end position="311"/>
    </location>
</feature>
<evidence type="ECO:0000313" key="2">
    <source>
        <dbReference type="EMBL" id="KAK6293362.1"/>
    </source>
</evidence>
<evidence type="ECO:0000256" key="1">
    <source>
        <dbReference type="SAM" id="MobiDB-lite"/>
    </source>
</evidence>
<keyword evidence="3" id="KW-1185">Reference proteome</keyword>
<reference evidence="2 3" key="1">
    <citation type="submission" date="2021-04" db="EMBL/GenBank/DDBJ databases">
        <authorList>
            <person name="De Guttry C."/>
            <person name="Zahm M."/>
            <person name="Klopp C."/>
            <person name="Cabau C."/>
            <person name="Louis A."/>
            <person name="Berthelot C."/>
            <person name="Parey E."/>
            <person name="Roest Crollius H."/>
            <person name="Montfort J."/>
            <person name="Robinson-Rechavi M."/>
            <person name="Bucao C."/>
            <person name="Bouchez O."/>
            <person name="Gislard M."/>
            <person name="Lluch J."/>
            <person name="Milhes M."/>
            <person name="Lampietro C."/>
            <person name="Lopez Roques C."/>
            <person name="Donnadieu C."/>
            <person name="Braasch I."/>
            <person name="Desvignes T."/>
            <person name="Postlethwait J."/>
            <person name="Bobe J."/>
            <person name="Wedekind C."/>
            <person name="Guiguen Y."/>
        </authorList>
    </citation>
    <scope>NUCLEOTIDE SEQUENCE [LARGE SCALE GENOMIC DNA]</scope>
    <source>
        <strain evidence="2">Cs_M1</strain>
        <tissue evidence="2">Blood</tissue>
    </source>
</reference>
<feature type="region of interest" description="Disordered" evidence="1">
    <location>
        <begin position="294"/>
        <end position="313"/>
    </location>
</feature>
<feature type="compositionally biased region" description="Acidic residues" evidence="1">
    <location>
        <begin position="342"/>
        <end position="352"/>
    </location>
</feature>
<dbReference type="Proteomes" id="UP001356427">
    <property type="component" value="Unassembled WGS sequence"/>
</dbReference>
<accession>A0AAN8QKY1</accession>
<feature type="compositionally biased region" description="Polar residues" evidence="1">
    <location>
        <begin position="326"/>
        <end position="339"/>
    </location>
</feature>
<gene>
    <name evidence="2" type="ORF">J4Q44_G00356880</name>
</gene>
<proteinExistence type="predicted"/>
<comment type="caution">
    <text evidence="2">The sequence shown here is derived from an EMBL/GenBank/DDBJ whole genome shotgun (WGS) entry which is preliminary data.</text>
</comment>
<organism evidence="2 3">
    <name type="scientific">Coregonus suidteri</name>
    <dbReference type="NCBI Taxonomy" id="861788"/>
    <lineage>
        <taxon>Eukaryota</taxon>
        <taxon>Metazoa</taxon>
        <taxon>Chordata</taxon>
        <taxon>Craniata</taxon>
        <taxon>Vertebrata</taxon>
        <taxon>Euteleostomi</taxon>
        <taxon>Actinopterygii</taxon>
        <taxon>Neopterygii</taxon>
        <taxon>Teleostei</taxon>
        <taxon>Protacanthopterygii</taxon>
        <taxon>Salmoniformes</taxon>
        <taxon>Salmonidae</taxon>
        <taxon>Coregoninae</taxon>
        <taxon>Coregonus</taxon>
    </lineage>
</organism>